<protein>
    <recommendedName>
        <fullName evidence="7">Lysozyme</fullName>
        <ecNumber evidence="7">3.2.1.17</ecNumber>
    </recommendedName>
</protein>
<dbReference type="Pfam" id="PF00959">
    <property type="entry name" value="Phage_lysozyme"/>
    <property type="match status" value="1"/>
</dbReference>
<evidence type="ECO:0000256" key="2">
    <source>
        <dbReference type="ARBA" id="ARBA00022529"/>
    </source>
</evidence>
<dbReference type="CDD" id="cd00737">
    <property type="entry name" value="lyz_endolysin_autolysin"/>
    <property type="match status" value="1"/>
</dbReference>
<evidence type="ECO:0000256" key="3">
    <source>
        <dbReference type="ARBA" id="ARBA00022638"/>
    </source>
</evidence>
<comment type="similarity">
    <text evidence="7">Belongs to the glycosyl hydrolase 24 family.</text>
</comment>
<evidence type="ECO:0000256" key="4">
    <source>
        <dbReference type="ARBA" id="ARBA00022801"/>
    </source>
</evidence>
<evidence type="ECO:0000256" key="6">
    <source>
        <dbReference type="ARBA" id="ARBA00023295"/>
    </source>
</evidence>
<keyword evidence="9" id="KW-1185">Reference proteome</keyword>
<sequence>MHPEHTSEAGVSLIEHFESCRLKAYWDPHGKCWTIGWGHTGLDVYEGLVITQAVADAMLAQDLIERENAVKKFFASVPLTRGEFDALVSFLYNVGPGKRGIKSGLFVLMSGQVSTLARKVLARDYAGAAEEFPKWIYAGGVPLRGLERRRKAERQLFLTGAWL</sequence>
<evidence type="ECO:0000256" key="5">
    <source>
        <dbReference type="ARBA" id="ARBA00023200"/>
    </source>
</evidence>
<dbReference type="EC" id="3.2.1.17" evidence="7"/>
<dbReference type="InterPro" id="IPR034690">
    <property type="entry name" value="Endolysin_T4_type"/>
</dbReference>
<dbReference type="InterPro" id="IPR023346">
    <property type="entry name" value="Lysozyme-like_dom_sf"/>
</dbReference>
<evidence type="ECO:0000256" key="7">
    <source>
        <dbReference type="RuleBase" id="RU003788"/>
    </source>
</evidence>
<evidence type="ECO:0000313" key="8">
    <source>
        <dbReference type="EMBL" id="WMD23083.1"/>
    </source>
</evidence>
<evidence type="ECO:0000313" key="9">
    <source>
        <dbReference type="Proteomes" id="UP001234798"/>
    </source>
</evidence>
<dbReference type="HAMAP" id="MF_04110">
    <property type="entry name" value="ENDOLYSIN_T4"/>
    <property type="match status" value="1"/>
</dbReference>
<keyword evidence="3 7" id="KW-0081">Bacteriolytic enzyme</keyword>
<name>A0ABY9MA56_9BURK</name>
<organism evidence="8 9">
    <name type="scientific">Achromobacter seleniivolatilans</name>
    <dbReference type="NCBI Taxonomy" id="3047478"/>
    <lineage>
        <taxon>Bacteria</taxon>
        <taxon>Pseudomonadati</taxon>
        <taxon>Pseudomonadota</taxon>
        <taxon>Betaproteobacteria</taxon>
        <taxon>Burkholderiales</taxon>
        <taxon>Alcaligenaceae</taxon>
        <taxon>Achromobacter</taxon>
    </lineage>
</organism>
<dbReference type="InterPro" id="IPR023347">
    <property type="entry name" value="Lysozyme_dom_sf"/>
</dbReference>
<dbReference type="InterPro" id="IPR002196">
    <property type="entry name" value="Glyco_hydro_24"/>
</dbReference>
<gene>
    <name evidence="8" type="ORF">RAS12_12115</name>
</gene>
<comment type="catalytic activity">
    <reaction evidence="1 7">
        <text>Hydrolysis of (1-&gt;4)-beta-linkages between N-acetylmuramic acid and N-acetyl-D-glucosamine residues in a peptidoglycan and between N-acetyl-D-glucosamine residues in chitodextrins.</text>
        <dbReference type="EC" id="3.2.1.17"/>
    </reaction>
</comment>
<keyword evidence="4 7" id="KW-0378">Hydrolase</keyword>
<accession>A0ABY9MA56</accession>
<proteinExistence type="inferred from homology"/>
<dbReference type="Proteomes" id="UP001234798">
    <property type="component" value="Chromosome"/>
</dbReference>
<dbReference type="RefSeq" id="WP_306948718.1">
    <property type="nucleotide sequence ID" value="NZ_CP132976.1"/>
</dbReference>
<dbReference type="Gene3D" id="1.10.530.40">
    <property type="match status" value="1"/>
</dbReference>
<keyword evidence="5" id="KW-1035">Host cytoplasm</keyword>
<reference evidence="8 9" key="1">
    <citation type="submission" date="2023-08" db="EMBL/GenBank/DDBJ databases">
        <title>Achromobacter seleniivolatilans sp. nov., isolated from seleniferous soil.</title>
        <authorList>
            <person name="Zhang S."/>
            <person name="Li K."/>
            <person name="Peng J."/>
            <person name="Zhao Q."/>
            <person name="Wang H."/>
            <person name="Guo Y."/>
        </authorList>
    </citation>
    <scope>NUCLEOTIDE SEQUENCE [LARGE SCALE GENOMIC DNA]</scope>
    <source>
        <strain evidence="8 9">R39</strain>
    </source>
</reference>
<keyword evidence="2 7" id="KW-0929">Antimicrobial</keyword>
<dbReference type="PANTHER" id="PTHR38107">
    <property type="match status" value="1"/>
</dbReference>
<dbReference type="InterPro" id="IPR051018">
    <property type="entry name" value="Bacteriophage_GH24"/>
</dbReference>
<dbReference type="EMBL" id="CP132976">
    <property type="protein sequence ID" value="WMD23083.1"/>
    <property type="molecule type" value="Genomic_DNA"/>
</dbReference>
<evidence type="ECO:0000256" key="1">
    <source>
        <dbReference type="ARBA" id="ARBA00000632"/>
    </source>
</evidence>
<keyword evidence="6 7" id="KW-0326">Glycosidase</keyword>
<dbReference type="InterPro" id="IPR033907">
    <property type="entry name" value="Endolysin_autolysin"/>
</dbReference>
<dbReference type="PANTHER" id="PTHR38107:SF3">
    <property type="entry name" value="LYSOZYME RRRD-RELATED"/>
    <property type="match status" value="1"/>
</dbReference>
<dbReference type="SUPFAM" id="SSF53955">
    <property type="entry name" value="Lysozyme-like"/>
    <property type="match status" value="1"/>
</dbReference>